<name>A0ABQ8HE31_9ROSI</name>
<feature type="region of interest" description="Disordered" evidence="1">
    <location>
        <begin position="80"/>
        <end position="124"/>
    </location>
</feature>
<proteinExistence type="predicted"/>
<gene>
    <name evidence="2" type="ORF">JRO89_XS11G0007600</name>
</gene>
<accession>A0ABQ8HE31</accession>
<keyword evidence="3" id="KW-1185">Reference proteome</keyword>
<reference evidence="2 3" key="1">
    <citation type="submission" date="2021-02" db="EMBL/GenBank/DDBJ databases">
        <title>Plant Genome Project.</title>
        <authorList>
            <person name="Zhang R.-G."/>
        </authorList>
    </citation>
    <scope>NUCLEOTIDE SEQUENCE [LARGE SCALE GENOMIC DNA]</scope>
    <source>
        <tissue evidence="2">Leaves</tissue>
    </source>
</reference>
<evidence type="ECO:0000313" key="3">
    <source>
        <dbReference type="Proteomes" id="UP000827721"/>
    </source>
</evidence>
<feature type="compositionally biased region" description="Basic and acidic residues" evidence="1">
    <location>
        <begin position="86"/>
        <end position="98"/>
    </location>
</feature>
<dbReference type="PANTHER" id="PTHR37708">
    <property type="entry name" value="HOMEOBOX HOX-B3-LIKE PROTEIN"/>
    <property type="match status" value="1"/>
</dbReference>
<dbReference type="EMBL" id="JAFEMO010000011">
    <property type="protein sequence ID" value="KAH7556886.1"/>
    <property type="molecule type" value="Genomic_DNA"/>
</dbReference>
<dbReference type="Proteomes" id="UP000827721">
    <property type="component" value="Unassembled WGS sequence"/>
</dbReference>
<evidence type="ECO:0000313" key="2">
    <source>
        <dbReference type="EMBL" id="KAH7556886.1"/>
    </source>
</evidence>
<feature type="compositionally biased region" description="Polar residues" evidence="1">
    <location>
        <begin position="152"/>
        <end position="174"/>
    </location>
</feature>
<dbReference type="PANTHER" id="PTHR37708:SF2">
    <property type="entry name" value="HOMEOBOX HOX-B3-LIKE PROTEIN"/>
    <property type="match status" value="1"/>
</dbReference>
<evidence type="ECO:0000256" key="1">
    <source>
        <dbReference type="SAM" id="MobiDB-lite"/>
    </source>
</evidence>
<sequence length="234" mass="26013">MAAAETTNGSLQQNPTLHHNSLFHALDPISLLLSQNSDPLKPPVPLKLTTTDTYFMERGPRYREYAELREANLRRRRRQLEEEEQQQEKENEYCEPKRSPLKKQVKFQDNVKKSRKGGSSVSSVLAQSVPDFSATLRKENRKPVAGTFELTPPSSKNWSKANGNLSNSRGSKSANAGGEKRGVMVARKSYATIEELKGMSMGVAKDICGENRARYGTTRAAGVAKTVLGYRQIG</sequence>
<protein>
    <submittedName>
        <fullName evidence="2">Uncharacterized protein</fullName>
    </submittedName>
</protein>
<feature type="region of interest" description="Disordered" evidence="1">
    <location>
        <begin position="136"/>
        <end position="180"/>
    </location>
</feature>
<organism evidence="2 3">
    <name type="scientific">Xanthoceras sorbifolium</name>
    <dbReference type="NCBI Taxonomy" id="99658"/>
    <lineage>
        <taxon>Eukaryota</taxon>
        <taxon>Viridiplantae</taxon>
        <taxon>Streptophyta</taxon>
        <taxon>Embryophyta</taxon>
        <taxon>Tracheophyta</taxon>
        <taxon>Spermatophyta</taxon>
        <taxon>Magnoliopsida</taxon>
        <taxon>eudicotyledons</taxon>
        <taxon>Gunneridae</taxon>
        <taxon>Pentapetalae</taxon>
        <taxon>rosids</taxon>
        <taxon>malvids</taxon>
        <taxon>Sapindales</taxon>
        <taxon>Sapindaceae</taxon>
        <taxon>Xanthoceroideae</taxon>
        <taxon>Xanthoceras</taxon>
    </lineage>
</organism>
<comment type="caution">
    <text evidence="2">The sequence shown here is derived from an EMBL/GenBank/DDBJ whole genome shotgun (WGS) entry which is preliminary data.</text>
</comment>